<evidence type="ECO:0000256" key="3">
    <source>
        <dbReference type="ARBA" id="ARBA00022574"/>
    </source>
</evidence>
<evidence type="ECO:0000256" key="7">
    <source>
        <dbReference type="PROSITE-ProRule" id="PRU00221"/>
    </source>
</evidence>
<dbReference type="Gene3D" id="2.130.10.10">
    <property type="entry name" value="YVTN repeat-like/Quinoprotein amine dehydrogenase"/>
    <property type="match status" value="1"/>
</dbReference>
<protein>
    <recommendedName>
        <fullName evidence="6">Ribosome biogenesis protein WDR12 homolog</fullName>
    </recommendedName>
</protein>
<keyword evidence="5 6" id="KW-0539">Nucleus</keyword>
<organism evidence="9 10">
    <name type="scientific">Sphagnum troendelagicum</name>
    <dbReference type="NCBI Taxonomy" id="128251"/>
    <lineage>
        <taxon>Eukaryota</taxon>
        <taxon>Viridiplantae</taxon>
        <taxon>Streptophyta</taxon>
        <taxon>Embryophyta</taxon>
        <taxon>Bryophyta</taxon>
        <taxon>Sphagnophytina</taxon>
        <taxon>Sphagnopsida</taxon>
        <taxon>Sphagnales</taxon>
        <taxon>Sphagnaceae</taxon>
        <taxon>Sphagnum</taxon>
    </lineage>
</organism>
<dbReference type="InterPro" id="IPR036322">
    <property type="entry name" value="WD40_repeat_dom_sf"/>
</dbReference>
<dbReference type="SUPFAM" id="SSF50978">
    <property type="entry name" value="WD40 repeat-like"/>
    <property type="match status" value="1"/>
</dbReference>
<evidence type="ECO:0000256" key="6">
    <source>
        <dbReference type="HAMAP-Rule" id="MF_03029"/>
    </source>
</evidence>
<comment type="similarity">
    <text evidence="6">Belongs to the WD repeat WDR12/YTM1 family.</text>
</comment>
<dbReference type="PRINTS" id="PR00320">
    <property type="entry name" value="GPROTEINBRPT"/>
</dbReference>
<dbReference type="HAMAP" id="MF_03029">
    <property type="entry name" value="WDR12"/>
    <property type="match status" value="1"/>
</dbReference>
<feature type="repeat" description="WD" evidence="7">
    <location>
        <begin position="141"/>
        <end position="188"/>
    </location>
</feature>
<dbReference type="InterPro" id="IPR020472">
    <property type="entry name" value="WD40_PAC1"/>
</dbReference>
<feature type="repeat" description="WD" evidence="7">
    <location>
        <begin position="198"/>
        <end position="239"/>
    </location>
</feature>
<dbReference type="InterPro" id="IPR028599">
    <property type="entry name" value="WDR12/Ytm1"/>
</dbReference>
<dbReference type="PROSITE" id="PS50294">
    <property type="entry name" value="WD_REPEATS_REGION"/>
    <property type="match status" value="2"/>
</dbReference>
<dbReference type="InterPro" id="IPR015943">
    <property type="entry name" value="WD40/YVTN_repeat-like_dom_sf"/>
</dbReference>
<evidence type="ECO:0000313" key="10">
    <source>
        <dbReference type="Proteomes" id="UP001497512"/>
    </source>
</evidence>
<dbReference type="InterPro" id="IPR019775">
    <property type="entry name" value="WD40_repeat_CS"/>
</dbReference>
<feature type="repeat" description="WD" evidence="7">
    <location>
        <begin position="353"/>
        <end position="395"/>
    </location>
</feature>
<dbReference type="EMBL" id="OZ019906">
    <property type="protein sequence ID" value="CAK9203133.1"/>
    <property type="molecule type" value="Genomic_DNA"/>
</dbReference>
<dbReference type="PROSITE" id="PS00678">
    <property type="entry name" value="WD_REPEATS_1"/>
    <property type="match status" value="1"/>
</dbReference>
<dbReference type="PANTHER" id="PTHR19855:SF11">
    <property type="entry name" value="RIBOSOME BIOGENESIS PROTEIN WDR12"/>
    <property type="match status" value="1"/>
</dbReference>
<dbReference type="Pfam" id="PF08154">
    <property type="entry name" value="NLE"/>
    <property type="match status" value="1"/>
</dbReference>
<accession>A0ABP0TS09</accession>
<evidence type="ECO:0000259" key="8">
    <source>
        <dbReference type="Pfam" id="PF08154"/>
    </source>
</evidence>
<comment type="function">
    <text evidence="6">Required for maturation of ribosomal RNAs and formation of the large ribosomal subunit.</text>
</comment>
<evidence type="ECO:0000256" key="4">
    <source>
        <dbReference type="ARBA" id="ARBA00022737"/>
    </source>
</evidence>
<evidence type="ECO:0000256" key="5">
    <source>
        <dbReference type="ARBA" id="ARBA00023242"/>
    </source>
</evidence>
<keyword evidence="10" id="KW-1185">Reference proteome</keyword>
<sequence>MEMEAATERVVQVRFTTKLPPQLRVVATPFSVPAKLTRYGLSDVVNSLLGLEKPQPFDFLVDGELVRTSLENLLLSKKISAETTLTIEYVPAIAPPDPQEPRVHDDWVSAVNGSFPRFLISGSYDSFARVWNSAGQCIFLLEGHRDAVTSLATIPPPGSKADQFKLVTASKDHSLHLWQVGISESTTSTTTIRPVKLFKGHKASVQSISASPSGSEVCSGSWDATIKLWRLTGEPDVEDDSTYKKRKLNGMGAIEHSDLQVEATTTLDGHTQCVGAVVWAESQTIHSASWDHSLRSWDVETSVNTTTLTCSKALHCLSVGGVGSSLLAGGGADPVLRIWDPRIPGTVAPVLQLSSHKSWISACKWHSSSIHHLLSASYDGTIKLWDTRSKVPLHTLQAHKDKVLSADWWKEDSIISGGADAQLQVFSNLRL</sequence>
<feature type="repeat" description="WD" evidence="7">
    <location>
        <begin position="267"/>
        <end position="307"/>
    </location>
</feature>
<evidence type="ECO:0000256" key="2">
    <source>
        <dbReference type="ARBA" id="ARBA00022552"/>
    </source>
</evidence>
<comment type="subcellular location">
    <subcellularLocation>
        <location evidence="6">Nucleus</location>
        <location evidence="6">Nucleolus</location>
    </subcellularLocation>
    <subcellularLocation>
        <location evidence="6">Nucleus</location>
        <location evidence="6">Nucleoplasm</location>
    </subcellularLocation>
</comment>
<dbReference type="Pfam" id="PF00400">
    <property type="entry name" value="WD40"/>
    <property type="match status" value="6"/>
</dbReference>
<dbReference type="CDD" id="cd00200">
    <property type="entry name" value="WD40"/>
    <property type="match status" value="1"/>
</dbReference>
<keyword evidence="3 7" id="KW-0853">WD repeat</keyword>
<dbReference type="PANTHER" id="PTHR19855">
    <property type="entry name" value="WD40 REPEAT PROTEIN 12, 37"/>
    <property type="match status" value="1"/>
</dbReference>
<proteinExistence type="inferred from homology"/>
<dbReference type="InterPro" id="IPR001680">
    <property type="entry name" value="WD40_rpt"/>
</dbReference>
<dbReference type="PROSITE" id="PS50082">
    <property type="entry name" value="WD_REPEATS_2"/>
    <property type="match status" value="4"/>
</dbReference>
<gene>
    <name evidence="9" type="ORF">CSSPTR1EN2_LOCUS6734</name>
</gene>
<evidence type="ECO:0000256" key="1">
    <source>
        <dbReference type="ARBA" id="ARBA00022517"/>
    </source>
</evidence>
<name>A0ABP0TS09_9BRYO</name>
<keyword evidence="2 6" id="KW-0698">rRNA processing</keyword>
<evidence type="ECO:0000313" key="9">
    <source>
        <dbReference type="EMBL" id="CAK9203133.1"/>
    </source>
</evidence>
<dbReference type="Proteomes" id="UP001497512">
    <property type="component" value="Chromosome 14"/>
</dbReference>
<keyword evidence="4" id="KW-0677">Repeat</keyword>
<feature type="domain" description="NLE" evidence="8">
    <location>
        <begin position="11"/>
        <end position="73"/>
    </location>
</feature>
<reference evidence="9" key="1">
    <citation type="submission" date="2024-02" db="EMBL/GenBank/DDBJ databases">
        <authorList>
            <consortium name="ELIXIR-Norway"/>
            <consortium name="Elixir Norway"/>
        </authorList>
    </citation>
    <scope>NUCLEOTIDE SEQUENCE</scope>
</reference>
<dbReference type="SMART" id="SM00320">
    <property type="entry name" value="WD40"/>
    <property type="match status" value="7"/>
</dbReference>
<keyword evidence="1 6" id="KW-0690">Ribosome biogenesis</keyword>
<dbReference type="InterPro" id="IPR012972">
    <property type="entry name" value="NLE"/>
</dbReference>